<dbReference type="Proteomes" id="UP000585638">
    <property type="component" value="Unassembled WGS sequence"/>
</dbReference>
<dbReference type="InterPro" id="IPR000792">
    <property type="entry name" value="Tscrpt_reg_LuxR_C"/>
</dbReference>
<keyword evidence="3" id="KW-1185">Reference proteome</keyword>
<keyword evidence="2" id="KW-0238">DNA-binding</keyword>
<dbReference type="SUPFAM" id="SSF46894">
    <property type="entry name" value="C-terminal effector domain of the bipartite response regulators"/>
    <property type="match status" value="1"/>
</dbReference>
<dbReference type="PANTHER" id="PTHR34293">
    <property type="entry name" value="HTH-TYPE TRANSCRIPTIONAL REGULATOR TRMBL2"/>
    <property type="match status" value="1"/>
</dbReference>
<comment type="caution">
    <text evidence="2">The sequence shown here is derived from an EMBL/GenBank/DDBJ whole genome shotgun (WGS) entry which is preliminary data.</text>
</comment>
<sequence length="310" mass="34295">MALRDVGFTPVQEEVYRALVGNPDVVPPGSDQAVRELIALGVLRRDPSSPSGVRVPNPSVALGELVERVEDELVRRQRLVGDIRCEIAALTAEHTRRRTAPDSIGVEWLTDSGEVLERLDELSFFTRTSVFAVQPLSPADRRRAVDPAQLDLRIMRRGVDMRVIYDGRLLANDGAVAQLNRLAMAGVEIRFAPEPPDRMIIMDESVAVLPVDPADSRAGAVVVRQAGLLRGLVRLFHHLWAAAETTEDVLDDEDRRVLKLLADGKTDETAAREIGMSVRHLRRRIARLMDVLKATSRFQAGAAATRKGWI</sequence>
<name>A0A7W9KRC9_9PSEU</name>
<dbReference type="RefSeq" id="WP_184869815.1">
    <property type="nucleotide sequence ID" value="NZ_BAAAWY010000061.1"/>
</dbReference>
<dbReference type="PANTHER" id="PTHR34293:SF1">
    <property type="entry name" value="HTH-TYPE TRANSCRIPTIONAL REGULATOR TRMBL2"/>
    <property type="match status" value="1"/>
</dbReference>
<dbReference type="Gene3D" id="1.10.10.10">
    <property type="entry name" value="Winged helix-like DNA-binding domain superfamily/Winged helix DNA-binding domain"/>
    <property type="match status" value="1"/>
</dbReference>
<dbReference type="InterPro" id="IPR036388">
    <property type="entry name" value="WH-like_DNA-bd_sf"/>
</dbReference>
<evidence type="ECO:0000313" key="3">
    <source>
        <dbReference type="Proteomes" id="UP000585638"/>
    </source>
</evidence>
<protein>
    <submittedName>
        <fullName evidence="2">DNA-binding CsgD family transcriptional regulator</fullName>
    </submittedName>
</protein>
<dbReference type="GO" id="GO:0003677">
    <property type="term" value="F:DNA binding"/>
    <property type="evidence" value="ECO:0007669"/>
    <property type="project" value="UniProtKB-KW"/>
</dbReference>
<feature type="domain" description="HTH luxR-type" evidence="1">
    <location>
        <begin position="247"/>
        <end position="304"/>
    </location>
</feature>
<dbReference type="EMBL" id="JACHIR010000003">
    <property type="protein sequence ID" value="MBB5897316.1"/>
    <property type="molecule type" value="Genomic_DNA"/>
</dbReference>
<proteinExistence type="predicted"/>
<reference evidence="2 3" key="1">
    <citation type="submission" date="2020-08" db="EMBL/GenBank/DDBJ databases">
        <title>Sequencing the genomes of 1000 actinobacteria strains.</title>
        <authorList>
            <person name="Klenk H.-P."/>
        </authorList>
    </citation>
    <scope>NUCLEOTIDE SEQUENCE [LARGE SCALE GENOMIC DNA]</scope>
    <source>
        <strain evidence="2 3">DSM 43851</strain>
    </source>
</reference>
<dbReference type="GO" id="GO:0006355">
    <property type="term" value="P:regulation of DNA-templated transcription"/>
    <property type="evidence" value="ECO:0007669"/>
    <property type="project" value="InterPro"/>
</dbReference>
<gene>
    <name evidence="2" type="ORF">BJ998_008575</name>
</gene>
<evidence type="ECO:0000313" key="2">
    <source>
        <dbReference type="EMBL" id="MBB5897316.1"/>
    </source>
</evidence>
<dbReference type="SMART" id="SM00421">
    <property type="entry name" value="HTH_LUXR"/>
    <property type="match status" value="1"/>
</dbReference>
<dbReference type="InterPro" id="IPR051797">
    <property type="entry name" value="TrmB-like"/>
</dbReference>
<organism evidence="2 3">
    <name type="scientific">Kutzneria kofuensis</name>
    <dbReference type="NCBI Taxonomy" id="103725"/>
    <lineage>
        <taxon>Bacteria</taxon>
        <taxon>Bacillati</taxon>
        <taxon>Actinomycetota</taxon>
        <taxon>Actinomycetes</taxon>
        <taxon>Pseudonocardiales</taxon>
        <taxon>Pseudonocardiaceae</taxon>
        <taxon>Kutzneria</taxon>
    </lineage>
</organism>
<dbReference type="AlphaFoldDB" id="A0A7W9KRC9"/>
<evidence type="ECO:0000259" key="1">
    <source>
        <dbReference type="SMART" id="SM00421"/>
    </source>
</evidence>
<accession>A0A7W9KRC9</accession>
<dbReference type="InterPro" id="IPR016032">
    <property type="entry name" value="Sig_transdc_resp-reg_C-effctor"/>
</dbReference>